<accession>U9U9W2</accession>
<proteinExistence type="predicted"/>
<protein>
    <submittedName>
        <fullName evidence="1">Uncharacterized protein</fullName>
    </submittedName>
</protein>
<dbReference type="HOGENOM" id="CLU_970256_0_0_1"/>
<evidence type="ECO:0000313" key="1">
    <source>
        <dbReference type="EMBL" id="ESA15373.1"/>
    </source>
</evidence>
<dbReference type="VEuPathDB" id="FungiDB:RhiirFUN_025501"/>
<name>U9U9W2_RHIID</name>
<reference evidence="1" key="1">
    <citation type="submission" date="2013-07" db="EMBL/GenBank/DDBJ databases">
        <title>The genome of an arbuscular mycorrhizal fungus provides insights into the evolution of the oldest plant symbiosis.</title>
        <authorList>
            <consortium name="DOE Joint Genome Institute"/>
            <person name="Tisserant E."/>
            <person name="Malbreil M."/>
            <person name="Kuo A."/>
            <person name="Kohler A."/>
            <person name="Symeonidi A."/>
            <person name="Balestrini R."/>
            <person name="Charron P."/>
            <person name="Duensing N."/>
            <person name="Frei-dit-Frey N."/>
            <person name="Gianinazzi-Pearson V."/>
            <person name="Gilbert B."/>
            <person name="Handa Y."/>
            <person name="Hijri M."/>
            <person name="Kaul R."/>
            <person name="Kawaguchi M."/>
            <person name="Krajinski F."/>
            <person name="Lammers P."/>
            <person name="Lapierre D."/>
            <person name="Masclaux F.G."/>
            <person name="Murat C."/>
            <person name="Morin E."/>
            <person name="Ndikumana S."/>
            <person name="Pagni M."/>
            <person name="Petitpierre D."/>
            <person name="Requena N."/>
            <person name="Rosikiewicz P."/>
            <person name="Riley R."/>
            <person name="Saito K."/>
            <person name="San Clemente H."/>
            <person name="Shapiro H."/>
            <person name="van Tuinen D."/>
            <person name="Becard G."/>
            <person name="Bonfante P."/>
            <person name="Paszkowski U."/>
            <person name="Shachar-Hill Y."/>
            <person name="Young J.P."/>
            <person name="Sanders I.R."/>
            <person name="Henrissat B."/>
            <person name="Rensing S.A."/>
            <person name="Grigoriev I.V."/>
            <person name="Corradi N."/>
            <person name="Roux C."/>
            <person name="Martin F."/>
        </authorList>
    </citation>
    <scope>NUCLEOTIDE SEQUENCE</scope>
    <source>
        <strain evidence="1">DAOM 197198</strain>
    </source>
</reference>
<gene>
    <name evidence="1" type="ORF">GLOINDRAFT_94974</name>
</gene>
<sequence>MISKGYCVSIWDMCWAITDIIYAESQFVEHSPSITIQNSTDTLVLKGLPKVRSTALQTFNSNMCDSIDLPNTCSQDIIYDMATLLRTEVNKEEFSDVHTNAPTMEKEYIKDIPSGHVIKYSRYTRSKCLNILPPHYIRFCSSTMNHSSARRSSSRRKYISWFQSGCKTAIVSKYYRLFHSRIKRLFQGANYKAPLSRSFDVSEEWVTKIDFYVFWEIIILTISLKCLALQAGAKHMKDILRKCRTLKEITKEYIRSAVLYHSLVITWKNGHKLFPTNNRTTISCPYG</sequence>
<dbReference type="AlphaFoldDB" id="U9U9W2"/>
<dbReference type="EMBL" id="KI282060">
    <property type="protein sequence ID" value="ESA15373.1"/>
    <property type="molecule type" value="Genomic_DNA"/>
</dbReference>
<organism evidence="1">
    <name type="scientific">Rhizophagus irregularis (strain DAOM 181602 / DAOM 197198 / MUCL 43194)</name>
    <name type="common">Arbuscular mycorrhizal fungus</name>
    <name type="synonym">Glomus intraradices</name>
    <dbReference type="NCBI Taxonomy" id="747089"/>
    <lineage>
        <taxon>Eukaryota</taxon>
        <taxon>Fungi</taxon>
        <taxon>Fungi incertae sedis</taxon>
        <taxon>Mucoromycota</taxon>
        <taxon>Glomeromycotina</taxon>
        <taxon>Glomeromycetes</taxon>
        <taxon>Glomerales</taxon>
        <taxon>Glomeraceae</taxon>
        <taxon>Rhizophagus</taxon>
    </lineage>
</organism>